<evidence type="ECO:0000256" key="9">
    <source>
        <dbReference type="RuleBase" id="RU004474"/>
    </source>
</evidence>
<dbReference type="RefSeq" id="WP_407346935.1">
    <property type="nucleotide sequence ID" value="NZ_CP136864.1"/>
</dbReference>
<dbReference type="SUPFAM" id="SSF53597">
    <property type="entry name" value="Dihydrofolate reductase-like"/>
    <property type="match status" value="1"/>
</dbReference>
<evidence type="ECO:0000256" key="6">
    <source>
        <dbReference type="ARBA" id="ARBA00023002"/>
    </source>
</evidence>
<proteinExistence type="inferred from homology"/>
<dbReference type="CDD" id="cd00209">
    <property type="entry name" value="DHFR"/>
    <property type="match status" value="1"/>
</dbReference>
<keyword evidence="6 8" id="KW-0560">Oxidoreductase</keyword>
<dbReference type="InterPro" id="IPR017925">
    <property type="entry name" value="DHFR_CS"/>
</dbReference>
<dbReference type="InterPro" id="IPR001796">
    <property type="entry name" value="DHFR_dom"/>
</dbReference>
<comment type="pathway">
    <text evidence="1 8">Cofactor biosynthesis; tetrahydrofolate biosynthesis; 5,6,7,8-tetrahydrofolate from 7,8-dihydrofolate: step 1/1.</text>
</comment>
<comment type="catalytic activity">
    <reaction evidence="8">
        <text>(6S)-5,6,7,8-tetrahydrofolate + NADP(+) = 7,8-dihydrofolate + NADPH + H(+)</text>
        <dbReference type="Rhea" id="RHEA:15009"/>
        <dbReference type="ChEBI" id="CHEBI:15378"/>
        <dbReference type="ChEBI" id="CHEBI:57451"/>
        <dbReference type="ChEBI" id="CHEBI:57453"/>
        <dbReference type="ChEBI" id="CHEBI:57783"/>
        <dbReference type="ChEBI" id="CHEBI:58349"/>
        <dbReference type="EC" id="1.5.1.3"/>
    </reaction>
</comment>
<dbReference type="Pfam" id="PF00186">
    <property type="entry name" value="DHFR_1"/>
    <property type="match status" value="1"/>
</dbReference>
<feature type="domain" description="DHFR" evidence="10">
    <location>
        <begin position="5"/>
        <end position="168"/>
    </location>
</feature>
<evidence type="ECO:0000256" key="5">
    <source>
        <dbReference type="ARBA" id="ARBA00022857"/>
    </source>
</evidence>
<evidence type="ECO:0000256" key="2">
    <source>
        <dbReference type="ARBA" id="ARBA00009539"/>
    </source>
</evidence>
<protein>
    <recommendedName>
        <fullName evidence="3 8">Dihydrofolate reductase</fullName>
        <ecNumber evidence="3 8">1.5.1.3</ecNumber>
    </recommendedName>
</protein>
<dbReference type="PANTHER" id="PTHR48069:SF3">
    <property type="entry name" value="DIHYDROFOLATE REDUCTASE"/>
    <property type="match status" value="1"/>
</dbReference>
<dbReference type="PIRSF" id="PIRSF000194">
    <property type="entry name" value="DHFR"/>
    <property type="match status" value="1"/>
</dbReference>
<comment type="similarity">
    <text evidence="2 8 9">Belongs to the dihydrofolate reductase family.</text>
</comment>
<evidence type="ECO:0000256" key="7">
    <source>
        <dbReference type="ARBA" id="ARBA00025067"/>
    </source>
</evidence>
<organism evidence="11 12">
    <name type="scientific">Congregibacter variabilis</name>
    <dbReference type="NCBI Taxonomy" id="3081200"/>
    <lineage>
        <taxon>Bacteria</taxon>
        <taxon>Pseudomonadati</taxon>
        <taxon>Pseudomonadota</taxon>
        <taxon>Gammaproteobacteria</taxon>
        <taxon>Cellvibrionales</taxon>
        <taxon>Halieaceae</taxon>
        <taxon>Congregibacter</taxon>
    </lineage>
</organism>
<dbReference type="EC" id="1.5.1.3" evidence="3 8"/>
<sequence length="171" mass="18954">MSEFPIALIVAVADNDVIGRDNALPWKLPADLAHFKRTTMGKPILMGRLTYESIGRPLPGRTNILISRDPAYSAEGVRCVQSLEEAVELAKDIAHIDGSSELMIIGGAQIYALALPMASRIYLTRVHIEPPGDAFLHGIDWKDWQEVARQENPAQDAAPAHTFLEYTRRTH</sequence>
<dbReference type="EMBL" id="CP136864">
    <property type="protein sequence ID" value="WOJ92342.1"/>
    <property type="molecule type" value="Genomic_DNA"/>
</dbReference>
<evidence type="ECO:0000256" key="8">
    <source>
        <dbReference type="PIRNR" id="PIRNR000194"/>
    </source>
</evidence>
<keyword evidence="12" id="KW-1185">Reference proteome</keyword>
<name>A0ABZ0HZY3_9GAMM</name>
<dbReference type="PANTHER" id="PTHR48069">
    <property type="entry name" value="DIHYDROFOLATE REDUCTASE"/>
    <property type="match status" value="1"/>
</dbReference>
<dbReference type="PROSITE" id="PS51330">
    <property type="entry name" value="DHFR_2"/>
    <property type="match status" value="1"/>
</dbReference>
<keyword evidence="4 8" id="KW-0554">One-carbon metabolism</keyword>
<dbReference type="Proteomes" id="UP001626537">
    <property type="component" value="Chromosome"/>
</dbReference>
<comment type="function">
    <text evidence="7 8">Key enzyme in folate metabolism. Catalyzes an essential reaction for de novo glycine and purine synthesis, and for DNA precursor synthesis.</text>
</comment>
<evidence type="ECO:0000313" key="12">
    <source>
        <dbReference type="Proteomes" id="UP001626537"/>
    </source>
</evidence>
<reference evidence="11 12" key="1">
    <citation type="submission" date="2023-10" db="EMBL/GenBank/DDBJ databases">
        <title>Two novel species belonging to the OM43/NOR5 clade.</title>
        <authorList>
            <person name="Park M."/>
        </authorList>
    </citation>
    <scope>NUCLEOTIDE SEQUENCE [LARGE SCALE GENOMIC DNA]</scope>
    <source>
        <strain evidence="11 12">IMCC43200</strain>
    </source>
</reference>
<evidence type="ECO:0000256" key="4">
    <source>
        <dbReference type="ARBA" id="ARBA00022563"/>
    </source>
</evidence>
<keyword evidence="5 8" id="KW-0521">NADP</keyword>
<evidence type="ECO:0000256" key="3">
    <source>
        <dbReference type="ARBA" id="ARBA00012856"/>
    </source>
</evidence>
<accession>A0ABZ0HZY3</accession>
<dbReference type="Gene3D" id="3.40.430.10">
    <property type="entry name" value="Dihydrofolate Reductase, subunit A"/>
    <property type="match status" value="1"/>
</dbReference>
<dbReference type="InterPro" id="IPR024072">
    <property type="entry name" value="DHFR-like_dom_sf"/>
</dbReference>
<dbReference type="PROSITE" id="PS00075">
    <property type="entry name" value="DHFR_1"/>
    <property type="match status" value="1"/>
</dbReference>
<evidence type="ECO:0000313" key="11">
    <source>
        <dbReference type="EMBL" id="WOJ92342.1"/>
    </source>
</evidence>
<evidence type="ECO:0000256" key="1">
    <source>
        <dbReference type="ARBA" id="ARBA00004903"/>
    </source>
</evidence>
<gene>
    <name evidence="11" type="ORF">R0135_11145</name>
</gene>
<dbReference type="InterPro" id="IPR012259">
    <property type="entry name" value="DHFR"/>
</dbReference>
<evidence type="ECO:0000259" key="10">
    <source>
        <dbReference type="PROSITE" id="PS51330"/>
    </source>
</evidence>
<dbReference type="PRINTS" id="PR00070">
    <property type="entry name" value="DHFR"/>
</dbReference>
<dbReference type="GO" id="GO:0004146">
    <property type="term" value="F:dihydrofolate reductase activity"/>
    <property type="evidence" value="ECO:0007669"/>
    <property type="project" value="UniProtKB-EC"/>
</dbReference>